<reference evidence="2" key="1">
    <citation type="submission" date="2021-01" db="EMBL/GenBank/DDBJ databases">
        <authorList>
            <person name="Corre E."/>
            <person name="Pelletier E."/>
            <person name="Niang G."/>
            <person name="Scheremetjew M."/>
            <person name="Finn R."/>
            <person name="Kale V."/>
            <person name="Holt S."/>
            <person name="Cochrane G."/>
            <person name="Meng A."/>
            <person name="Brown T."/>
            <person name="Cohen L."/>
        </authorList>
    </citation>
    <scope>NUCLEOTIDE SEQUENCE</scope>
    <source>
        <strain evidence="2">CCMP645</strain>
    </source>
</reference>
<keyword evidence="1" id="KW-0812">Transmembrane</keyword>
<dbReference type="Pfam" id="PF02622">
    <property type="entry name" value="DUF179"/>
    <property type="match status" value="1"/>
</dbReference>
<dbReference type="InterPro" id="IPR003774">
    <property type="entry name" value="AlgH-like"/>
</dbReference>
<dbReference type="PANTHER" id="PTHR31984:SF17">
    <property type="entry name" value="TRANSCRIPTIONAL REGULATOR"/>
    <property type="match status" value="1"/>
</dbReference>
<dbReference type="SUPFAM" id="SSF143456">
    <property type="entry name" value="VC0467-like"/>
    <property type="match status" value="1"/>
</dbReference>
<organism evidence="2">
    <name type="scientific">Chrysotila carterae</name>
    <name type="common">Marine alga</name>
    <name type="synonym">Syracosphaera carterae</name>
    <dbReference type="NCBI Taxonomy" id="13221"/>
    <lineage>
        <taxon>Eukaryota</taxon>
        <taxon>Haptista</taxon>
        <taxon>Haptophyta</taxon>
        <taxon>Prymnesiophyceae</taxon>
        <taxon>Isochrysidales</taxon>
        <taxon>Isochrysidaceae</taxon>
        <taxon>Chrysotila</taxon>
    </lineage>
</organism>
<gene>
    <name evidence="2" type="ORF">PCAR00345_LOCUS24951</name>
</gene>
<dbReference type="AlphaFoldDB" id="A0A7S4F424"/>
<dbReference type="EMBL" id="HBIZ01039139">
    <property type="protein sequence ID" value="CAE0772339.1"/>
    <property type="molecule type" value="Transcribed_RNA"/>
</dbReference>
<evidence type="ECO:0000256" key="1">
    <source>
        <dbReference type="SAM" id="Phobius"/>
    </source>
</evidence>
<keyword evidence="1" id="KW-0472">Membrane</keyword>
<dbReference type="Gene3D" id="3.40.1740.10">
    <property type="entry name" value="VC0467-like"/>
    <property type="match status" value="1"/>
</dbReference>
<evidence type="ECO:0000313" key="2">
    <source>
        <dbReference type="EMBL" id="CAE0772339.1"/>
    </source>
</evidence>
<accession>A0A7S4F424</accession>
<name>A0A7S4F424_CHRCT</name>
<sequence>MPIRALFWQAHAEEENLKAKPSRVWQHVAFILWILVPMVMFRTILVLVVRENSNQMHPVPRSELFHTELTDEDFVSVDVAMRITSSSPPPPPFAPPPTTPSREMPFWLRESLLPPRPLKSGVNTNDTNPAHEWAYLVRDARPGTVLIGDHDFPVAPNVSMRNPVILLLRVCSCQPTIFGVVLNAGTDLSMSDAFCPPSAARYPAFLNNSIRSGGASGSHWTLLSRISSSGSSEVLPGLHAGGSLLELQRAAARGDVAAIDDVAFFHGFAAWPLSQLDAEIGKGLWTVARASAAVLFKSAEESEGERLQLAIRKALR</sequence>
<keyword evidence="1" id="KW-1133">Transmembrane helix</keyword>
<dbReference type="PANTHER" id="PTHR31984">
    <property type="entry name" value="TRANSPORTER, PUTATIVE (DUF179)-RELATED"/>
    <property type="match status" value="1"/>
</dbReference>
<protein>
    <submittedName>
        <fullName evidence="2">Uncharacterized protein</fullName>
    </submittedName>
</protein>
<feature type="transmembrane region" description="Helical" evidence="1">
    <location>
        <begin position="24"/>
        <end position="49"/>
    </location>
</feature>
<proteinExistence type="predicted"/>